<protein>
    <recommendedName>
        <fullName evidence="1">CS domain-containing protein</fullName>
    </recommendedName>
</protein>
<evidence type="ECO:0000313" key="2">
    <source>
        <dbReference type="EMBL" id="CAE0666053.1"/>
    </source>
</evidence>
<dbReference type="EMBL" id="HBIV01024618">
    <property type="protein sequence ID" value="CAE0666053.1"/>
    <property type="molecule type" value="Transcribed_RNA"/>
</dbReference>
<gene>
    <name evidence="2" type="ORF">LGLO00237_LOCUS17660</name>
</gene>
<dbReference type="InterPro" id="IPR008978">
    <property type="entry name" value="HSP20-like_chaperone"/>
</dbReference>
<accession>A0A7S4DRT0</accession>
<proteinExistence type="predicted"/>
<feature type="domain" description="CS" evidence="1">
    <location>
        <begin position="2"/>
        <end position="99"/>
    </location>
</feature>
<organism evidence="2">
    <name type="scientific">Lotharella globosa</name>
    <dbReference type="NCBI Taxonomy" id="91324"/>
    <lineage>
        <taxon>Eukaryota</taxon>
        <taxon>Sar</taxon>
        <taxon>Rhizaria</taxon>
        <taxon>Cercozoa</taxon>
        <taxon>Chlorarachniophyceae</taxon>
        <taxon>Lotharella</taxon>
    </lineage>
</organism>
<dbReference type="SUPFAM" id="SSF49764">
    <property type="entry name" value="HSP20-like chaperones"/>
    <property type="match status" value="1"/>
</dbReference>
<name>A0A7S4DRT0_9EUKA</name>
<reference evidence="2" key="1">
    <citation type="submission" date="2021-01" db="EMBL/GenBank/DDBJ databases">
        <authorList>
            <person name="Corre E."/>
            <person name="Pelletier E."/>
            <person name="Niang G."/>
            <person name="Scheremetjew M."/>
            <person name="Finn R."/>
            <person name="Kale V."/>
            <person name="Holt S."/>
            <person name="Cochrane G."/>
            <person name="Meng A."/>
            <person name="Brown T."/>
            <person name="Cohen L."/>
        </authorList>
    </citation>
    <scope>NUCLEOTIDE SEQUENCE</scope>
    <source>
        <strain evidence="2">CCCM811</strain>
    </source>
</reference>
<dbReference type="PROSITE" id="PS51203">
    <property type="entry name" value="CS"/>
    <property type="match status" value="1"/>
</dbReference>
<dbReference type="AlphaFoldDB" id="A0A7S4DRT0"/>
<sequence length="133" mass="16385">MHDYKNYSWMQTVCYDREPTVIIWVPVDEDVKRWEMNVTFHRQHVKVEARNCTLIEGRLWGPVITEDTGCHWEVDWKHQKRYIKVFMKKAEGYTWEFCFKKYPEYVNRSNTNILHQLEIELQEKKKLSTRNTR</sequence>
<dbReference type="Gene3D" id="2.60.40.790">
    <property type="match status" value="1"/>
</dbReference>
<evidence type="ECO:0000259" key="1">
    <source>
        <dbReference type="PROSITE" id="PS51203"/>
    </source>
</evidence>
<dbReference type="InterPro" id="IPR007052">
    <property type="entry name" value="CS_dom"/>
</dbReference>